<gene>
    <name evidence="2" type="ORF">CK503_02395</name>
</gene>
<dbReference type="EMBL" id="NSKE01000002">
    <property type="protein sequence ID" value="PAU95068.1"/>
    <property type="molecule type" value="Genomic_DNA"/>
</dbReference>
<dbReference type="GO" id="GO:0032049">
    <property type="term" value="P:cardiolipin biosynthetic process"/>
    <property type="evidence" value="ECO:0007669"/>
    <property type="project" value="UniProtKB-ARBA"/>
</dbReference>
<dbReference type="CDD" id="cd09110">
    <property type="entry name" value="PLDc_CLS_1"/>
    <property type="match status" value="1"/>
</dbReference>
<organism evidence="2 3">
    <name type="scientific">Fodinibius salipaludis</name>
    <dbReference type="NCBI Taxonomy" id="2032627"/>
    <lineage>
        <taxon>Bacteria</taxon>
        <taxon>Pseudomonadati</taxon>
        <taxon>Balneolota</taxon>
        <taxon>Balneolia</taxon>
        <taxon>Balneolales</taxon>
        <taxon>Balneolaceae</taxon>
        <taxon>Fodinibius</taxon>
    </lineage>
</organism>
<dbReference type="SUPFAM" id="SSF56024">
    <property type="entry name" value="Phospholipase D/nuclease"/>
    <property type="match status" value="2"/>
</dbReference>
<dbReference type="InterPro" id="IPR025202">
    <property type="entry name" value="PLD-like_dom"/>
</dbReference>
<dbReference type="PANTHER" id="PTHR21248:SF22">
    <property type="entry name" value="PHOSPHOLIPASE D"/>
    <property type="match status" value="1"/>
</dbReference>
<feature type="domain" description="PLD phosphodiesterase" evidence="1">
    <location>
        <begin position="298"/>
        <end position="325"/>
    </location>
</feature>
<dbReference type="RefSeq" id="WP_095605195.1">
    <property type="nucleotide sequence ID" value="NZ_NSKE01000002.1"/>
</dbReference>
<reference evidence="2 3" key="1">
    <citation type="submission" date="2017-08" db="EMBL/GenBank/DDBJ databases">
        <title>Aliifodinibius alkalisoli sp. nov., isolated from saline alkaline soil.</title>
        <authorList>
            <person name="Liu D."/>
            <person name="Zhang G."/>
        </authorList>
    </citation>
    <scope>NUCLEOTIDE SEQUENCE [LARGE SCALE GENOMIC DNA]</scope>
    <source>
        <strain evidence="2 3">WN023</strain>
    </source>
</reference>
<evidence type="ECO:0000313" key="2">
    <source>
        <dbReference type="EMBL" id="PAU95068.1"/>
    </source>
</evidence>
<name>A0A2A2GCH4_9BACT</name>
<evidence type="ECO:0000259" key="1">
    <source>
        <dbReference type="PROSITE" id="PS50035"/>
    </source>
</evidence>
<keyword evidence="3" id="KW-1185">Reference proteome</keyword>
<dbReference type="Gene3D" id="3.30.870.10">
    <property type="entry name" value="Endonuclease Chain A"/>
    <property type="match status" value="2"/>
</dbReference>
<dbReference type="Proteomes" id="UP000218831">
    <property type="component" value="Unassembled WGS sequence"/>
</dbReference>
<protein>
    <submittedName>
        <fullName evidence="2">Cardiolipin synthase B</fullName>
    </submittedName>
</protein>
<dbReference type="PROSITE" id="PS50035">
    <property type="entry name" value="PLD"/>
    <property type="match status" value="2"/>
</dbReference>
<dbReference type="PANTHER" id="PTHR21248">
    <property type="entry name" value="CARDIOLIPIN SYNTHASE"/>
    <property type="match status" value="1"/>
</dbReference>
<dbReference type="InterPro" id="IPR001736">
    <property type="entry name" value="PLipase_D/transphosphatidylase"/>
</dbReference>
<dbReference type="CDD" id="cd09159">
    <property type="entry name" value="PLDc_ybhO_like_2"/>
    <property type="match status" value="1"/>
</dbReference>
<comment type="caution">
    <text evidence="2">The sequence shown here is derived from an EMBL/GenBank/DDBJ whole genome shotgun (WGS) entry which is preliminary data.</text>
</comment>
<dbReference type="OrthoDB" id="9762009at2"/>
<dbReference type="GO" id="GO:0030572">
    <property type="term" value="F:phosphatidyltransferase activity"/>
    <property type="evidence" value="ECO:0007669"/>
    <property type="project" value="UniProtKB-ARBA"/>
</dbReference>
<evidence type="ECO:0000313" key="3">
    <source>
        <dbReference type="Proteomes" id="UP000218831"/>
    </source>
</evidence>
<accession>A0A2A2GCH4</accession>
<dbReference type="SMART" id="SM00155">
    <property type="entry name" value="PLDc"/>
    <property type="match status" value="2"/>
</dbReference>
<feature type="domain" description="PLD phosphodiesterase" evidence="1">
    <location>
        <begin position="121"/>
        <end position="148"/>
    </location>
</feature>
<dbReference type="AlphaFoldDB" id="A0A2A2GCH4"/>
<sequence length="385" mass="43592">MSSSFDYYKGLLEQTLGIPFTSGNNIQVLKNGDEIFPAMLEAIHQAEERVEFLTFVYWTGNIAQKFAKALAQKAEEGVEVFVILDSFGAAEMPQELLQLMKEKGVQVEFFRPLTQWKIWKMDNRTHRKVLICDGEIAFTGGVGIASEWEGDARNENEWRDTHFLIKGPAVFGLQAAFLENWIEVGRPLKFDHTIKGEADPNQEVAVQVIRTSVSVRWSDIVMLYQTLIKMARDSIRITTAYFNPNSVIIDLLKDAAGRGVNIQIMMPGKTTDMEIAKIAGDESFDTLLDAGIDLFYYQKTMLHAKVITIDGILSCIGSANFNHRSMLKDDEINVVILDEGVTGELNNHFVEDLEHCEKIKKGQWEKRSLLKRASEKVTNLFDDEI</sequence>
<proteinExistence type="predicted"/>
<dbReference type="Pfam" id="PF13091">
    <property type="entry name" value="PLDc_2"/>
    <property type="match status" value="2"/>
</dbReference>